<dbReference type="InterPro" id="IPR018511">
    <property type="entry name" value="Hemolysin-typ_Ca-bd_CS"/>
</dbReference>
<dbReference type="PANTHER" id="PTHR38340:SF1">
    <property type="entry name" value="S-LAYER PROTEIN"/>
    <property type="match status" value="1"/>
</dbReference>
<dbReference type="PRINTS" id="PR01488">
    <property type="entry name" value="RTXTOXINA"/>
</dbReference>
<dbReference type="PRINTS" id="PR00313">
    <property type="entry name" value="CABNDNGRPT"/>
</dbReference>
<dbReference type="Gene3D" id="2.150.10.10">
    <property type="entry name" value="Serralysin-like metalloprotease, C-terminal"/>
    <property type="match status" value="4"/>
</dbReference>
<evidence type="ECO:0000256" key="4">
    <source>
        <dbReference type="ARBA" id="ARBA00022656"/>
    </source>
</evidence>
<keyword evidence="10" id="KW-1185">Reference proteome</keyword>
<dbReference type="GO" id="GO:0005576">
    <property type="term" value="C:extracellular region"/>
    <property type="evidence" value="ECO:0007669"/>
    <property type="project" value="UniProtKB-SubCell"/>
</dbReference>
<keyword evidence="6" id="KW-0843">Virulence</keyword>
<organism evidence="9 10">
    <name type="scientific">Palleronia pelagia</name>
    <dbReference type="NCBI Taxonomy" id="387096"/>
    <lineage>
        <taxon>Bacteria</taxon>
        <taxon>Pseudomonadati</taxon>
        <taxon>Pseudomonadota</taxon>
        <taxon>Alphaproteobacteria</taxon>
        <taxon>Rhodobacterales</taxon>
        <taxon>Roseobacteraceae</taxon>
        <taxon>Palleronia</taxon>
    </lineage>
</organism>
<dbReference type="InterPro" id="IPR011049">
    <property type="entry name" value="Serralysin-like_metalloprot_C"/>
</dbReference>
<dbReference type="InterPro" id="IPR003995">
    <property type="entry name" value="RTX_toxin_determinant-A"/>
</dbReference>
<keyword evidence="4" id="KW-0800">Toxin</keyword>
<dbReference type="SUPFAM" id="SSF51120">
    <property type="entry name" value="beta-Roll"/>
    <property type="match status" value="3"/>
</dbReference>
<dbReference type="Pfam" id="PF00353">
    <property type="entry name" value="HemolysinCabind"/>
    <property type="match status" value="4"/>
</dbReference>
<sequence>MTLPIFFDPIAPSRETPGHRTATILPDGRVALLWSEAIDPGNRDDDRLMLQLDAAGDPPPTPVTLDTGDLLYSDAVIAALPDGRLVASWRAYDRVAGVEDDRVVVQVLDANGAAQGQPTSFDRPDGYNSTPLLVADGAGFALIWEDQSYDAATGSFRDVVIRRLAFDAQGAPAGPATEIARLAPEDSARIAEMVTLANGDLAVIWTTTTQDAVVGGYDQVQADTVFARVFTQGGAAVSDVIALSAPDATSFARAQLVALEGGGFAALWQEGFSFQVGQSVAARVFDPDGQPSGPVQRFGTTEYGLIDAVALPGGRVVVAMDDRTYDFGDDGAGTTFNVALRELGPDMLPFGPAERVLRDVGSPGDISLFADGDSRLAISWEEDNGPYVGQSRLDLIDATAFVRLGDGDDSAAMDGSEAGLGAGAGDDTITGSGQGDAILGEAGDDSLSGGAGDDGLAGGAGADTLQGEDGDDILRGEDGHDRLLGAEGADTLSGGDGRDVLNGGMGDDLIFGWQPDGQLRGAYLDLSDTILGMEGRDTIDAGAGNDRIWAGTEDDFVFGGTGADLIVGQAGADTLLGGAGADQIFGGSGDDLIDGGQGFDRIAGGEGADTFYHVSRFSGGSDWIQDYDAAAGDLLATDRDGALAEWYQVNLAATPGAGAADVAEAFVIFRPTGQIVWALVDGAGQDAINLDLGGAVIDLLM</sequence>
<evidence type="ECO:0000256" key="1">
    <source>
        <dbReference type="ARBA" id="ARBA00004370"/>
    </source>
</evidence>
<dbReference type="GO" id="GO:0090729">
    <property type="term" value="F:toxin activity"/>
    <property type="evidence" value="ECO:0007669"/>
    <property type="project" value="UniProtKB-KW"/>
</dbReference>
<feature type="compositionally biased region" description="Basic and acidic residues" evidence="8">
    <location>
        <begin position="472"/>
        <end position="484"/>
    </location>
</feature>
<dbReference type="OrthoDB" id="9342475at2"/>
<evidence type="ECO:0000256" key="2">
    <source>
        <dbReference type="ARBA" id="ARBA00004613"/>
    </source>
</evidence>
<feature type="region of interest" description="Disordered" evidence="8">
    <location>
        <begin position="413"/>
        <end position="498"/>
    </location>
</feature>
<evidence type="ECO:0000313" key="9">
    <source>
        <dbReference type="EMBL" id="SEM71400.1"/>
    </source>
</evidence>
<evidence type="ECO:0000256" key="8">
    <source>
        <dbReference type="SAM" id="MobiDB-lite"/>
    </source>
</evidence>
<dbReference type="RefSeq" id="WP_091843292.1">
    <property type="nucleotide sequence ID" value="NZ_FOCM01000001.1"/>
</dbReference>
<protein>
    <submittedName>
        <fullName evidence="9">Hemolysin-type calcium-binding repeat-containing protein</fullName>
    </submittedName>
</protein>
<dbReference type="GO" id="GO:0005509">
    <property type="term" value="F:calcium ion binding"/>
    <property type="evidence" value="ECO:0007669"/>
    <property type="project" value="InterPro"/>
</dbReference>
<name>A0A1H8AKY5_9RHOB</name>
<dbReference type="PANTHER" id="PTHR38340">
    <property type="entry name" value="S-LAYER PROTEIN"/>
    <property type="match status" value="1"/>
</dbReference>
<comment type="subcellular location">
    <subcellularLocation>
        <location evidence="1">Membrane</location>
    </subcellularLocation>
    <subcellularLocation>
        <location evidence="2">Secreted</location>
    </subcellularLocation>
</comment>
<gene>
    <name evidence="9" type="ORF">SAMN04488011_101209</name>
</gene>
<evidence type="ECO:0000256" key="7">
    <source>
        <dbReference type="ARBA" id="ARBA00023136"/>
    </source>
</evidence>
<dbReference type="Proteomes" id="UP000199372">
    <property type="component" value="Unassembled WGS sequence"/>
</dbReference>
<dbReference type="AlphaFoldDB" id="A0A1H8AKY5"/>
<dbReference type="PROSITE" id="PS00330">
    <property type="entry name" value="HEMOLYSIN_CALCIUM"/>
    <property type="match status" value="4"/>
</dbReference>
<keyword evidence="7" id="KW-0472">Membrane</keyword>
<keyword evidence="5" id="KW-0677">Repeat</keyword>
<keyword evidence="3" id="KW-0964">Secreted</keyword>
<accession>A0A1H8AKY5</accession>
<evidence type="ECO:0000256" key="6">
    <source>
        <dbReference type="ARBA" id="ARBA00023026"/>
    </source>
</evidence>
<dbReference type="GO" id="GO:0016020">
    <property type="term" value="C:membrane"/>
    <property type="evidence" value="ECO:0007669"/>
    <property type="project" value="UniProtKB-SubCell"/>
</dbReference>
<feature type="compositionally biased region" description="Gly residues" evidence="8">
    <location>
        <begin position="449"/>
        <end position="461"/>
    </location>
</feature>
<evidence type="ECO:0000256" key="3">
    <source>
        <dbReference type="ARBA" id="ARBA00022525"/>
    </source>
</evidence>
<dbReference type="EMBL" id="FOCM01000001">
    <property type="protein sequence ID" value="SEM71400.1"/>
    <property type="molecule type" value="Genomic_DNA"/>
</dbReference>
<reference evidence="10" key="1">
    <citation type="submission" date="2016-10" db="EMBL/GenBank/DDBJ databases">
        <authorList>
            <person name="Varghese N."/>
            <person name="Submissions S."/>
        </authorList>
    </citation>
    <scope>NUCLEOTIDE SEQUENCE [LARGE SCALE GENOMIC DNA]</scope>
    <source>
        <strain evidence="10">DSM 26893</strain>
    </source>
</reference>
<evidence type="ECO:0000256" key="5">
    <source>
        <dbReference type="ARBA" id="ARBA00022737"/>
    </source>
</evidence>
<evidence type="ECO:0000313" key="10">
    <source>
        <dbReference type="Proteomes" id="UP000199372"/>
    </source>
</evidence>
<dbReference type="InterPro" id="IPR050557">
    <property type="entry name" value="RTX_toxin/Mannuronan_C5-epim"/>
</dbReference>
<proteinExistence type="predicted"/>
<dbReference type="InterPro" id="IPR001343">
    <property type="entry name" value="Hemolysn_Ca-bd"/>
</dbReference>